<evidence type="ECO:0000313" key="3">
    <source>
        <dbReference type="EMBL" id="QEZ70595.1"/>
    </source>
</evidence>
<evidence type="ECO:0000313" key="4">
    <source>
        <dbReference type="Proteomes" id="UP000326961"/>
    </source>
</evidence>
<accession>A0A5P3XJW0</accession>
<evidence type="ECO:0000259" key="2">
    <source>
        <dbReference type="Pfam" id="PF14501"/>
    </source>
</evidence>
<dbReference type="Gene3D" id="3.30.565.10">
    <property type="entry name" value="Histidine kinase-like ATPase, C-terminal domain"/>
    <property type="match status" value="1"/>
</dbReference>
<organism evidence="3 4">
    <name type="scientific">Paraclostridium bifermentans</name>
    <name type="common">Clostridium bifermentans</name>
    <dbReference type="NCBI Taxonomy" id="1490"/>
    <lineage>
        <taxon>Bacteria</taxon>
        <taxon>Bacillati</taxon>
        <taxon>Bacillota</taxon>
        <taxon>Clostridia</taxon>
        <taxon>Peptostreptococcales</taxon>
        <taxon>Peptostreptococcaceae</taxon>
        <taxon>Paraclostridium</taxon>
    </lineage>
</organism>
<keyword evidence="1" id="KW-1133">Transmembrane helix</keyword>
<feature type="transmembrane region" description="Helical" evidence="1">
    <location>
        <begin position="120"/>
        <end position="138"/>
    </location>
</feature>
<feature type="domain" description="Sensor histidine kinase NatK-like C-terminal" evidence="2">
    <location>
        <begin position="338"/>
        <end position="443"/>
    </location>
</feature>
<dbReference type="EMBL" id="CP032452">
    <property type="protein sequence ID" value="QEZ70595.1"/>
    <property type="molecule type" value="Genomic_DNA"/>
</dbReference>
<protein>
    <submittedName>
        <fullName evidence="3">ATP-binding protein</fullName>
    </submittedName>
</protein>
<dbReference type="GO" id="GO:0042802">
    <property type="term" value="F:identical protein binding"/>
    <property type="evidence" value="ECO:0007669"/>
    <property type="project" value="TreeGrafter"/>
</dbReference>
<keyword evidence="3" id="KW-0067">ATP-binding</keyword>
<dbReference type="GO" id="GO:0005524">
    <property type="term" value="F:ATP binding"/>
    <property type="evidence" value="ECO:0007669"/>
    <property type="project" value="UniProtKB-KW"/>
</dbReference>
<feature type="transmembrane region" description="Helical" evidence="1">
    <location>
        <begin position="206"/>
        <end position="225"/>
    </location>
</feature>
<evidence type="ECO:0000256" key="1">
    <source>
        <dbReference type="SAM" id="Phobius"/>
    </source>
</evidence>
<dbReference type="SUPFAM" id="SSF55874">
    <property type="entry name" value="ATPase domain of HSP90 chaperone/DNA topoisomerase II/histidine kinase"/>
    <property type="match status" value="1"/>
</dbReference>
<dbReference type="InterPro" id="IPR032834">
    <property type="entry name" value="NatK-like_C"/>
</dbReference>
<feature type="transmembrane region" description="Helical" evidence="1">
    <location>
        <begin position="56"/>
        <end position="75"/>
    </location>
</feature>
<dbReference type="Pfam" id="PF14501">
    <property type="entry name" value="HATPase_c_5"/>
    <property type="match status" value="1"/>
</dbReference>
<dbReference type="PANTHER" id="PTHR40448">
    <property type="entry name" value="TWO-COMPONENT SENSOR HISTIDINE KINASE"/>
    <property type="match status" value="1"/>
</dbReference>
<feature type="transmembrane region" description="Helical" evidence="1">
    <location>
        <begin position="6"/>
        <end position="23"/>
    </location>
</feature>
<gene>
    <name evidence="3" type="ORF">D4A35_17430</name>
</gene>
<dbReference type="RefSeq" id="WP_150887434.1">
    <property type="nucleotide sequence ID" value="NZ_CP032452.1"/>
</dbReference>
<dbReference type="Proteomes" id="UP000326961">
    <property type="component" value="Chromosome"/>
</dbReference>
<feature type="transmembrane region" description="Helical" evidence="1">
    <location>
        <begin position="87"/>
        <end position="108"/>
    </location>
</feature>
<dbReference type="CDD" id="cd16935">
    <property type="entry name" value="HATPase_AgrC-ComD-like"/>
    <property type="match status" value="1"/>
</dbReference>
<keyword evidence="1" id="KW-0812">Transmembrane</keyword>
<keyword evidence="1" id="KW-0472">Membrane</keyword>
<dbReference type="AlphaFoldDB" id="A0A5P3XJW0"/>
<proteinExistence type="predicted"/>
<reference evidence="3 4" key="1">
    <citation type="submission" date="2018-09" db="EMBL/GenBank/DDBJ databases">
        <title>A clostridial neurotoxin that targets Anopheles mosquitoes.</title>
        <authorList>
            <person name="Contreras E."/>
            <person name="Masuyer G."/>
            <person name="Qureshi N."/>
            <person name="Chawla S."/>
            <person name="Lim H.L."/>
            <person name="Chen J."/>
            <person name="Stenmark P."/>
            <person name="Gill S."/>
        </authorList>
    </citation>
    <scope>NUCLEOTIDE SEQUENCE [LARGE SCALE GENOMIC DNA]</scope>
    <source>
        <strain evidence="3 4">Cbm</strain>
    </source>
</reference>
<name>A0A5P3XJW0_PARBF</name>
<feature type="transmembrane region" description="Helical" evidence="1">
    <location>
        <begin position="35"/>
        <end position="50"/>
    </location>
</feature>
<sequence length="445" mass="52074">MLDFYYVLARINMVIFIVLFFMLMNKRGYAYNIKTNIRFILILILLIALIKDGMPLGVVVLQILIVIISILSLICKITYKIDMKESIINSLMYSLFYILIECSIYWILQCSLKYEAIHMIILDIAINFIIIFTGIYFFDRLQKIYNDKKYYICIILTIPVNVVIILFLNISDEKIGDLYSIVVKNNIEYTHLLDTIVISGFMQSTFPYILFLINIILISIFINSIKSEKEKAKREIVNEKLDMQYKYYLMVKESQEKMKQVYHDMNNHMENIRSLKNSSEDVNEYINNIEDEVENNKNIYNTGNALLDIILYEKSKDCIKNNIDFSVGIDFSKCEFIDMIDISSIFSNLIDNAIEACNKIDDNNIEKYITIKGTFIKSYYVVRCENSKTNKVIIKNNKILTSKKDKFLHGIGLDSIKSSIKKYNGELKIKNNEFKFITSIHIPIE</sequence>
<dbReference type="InterPro" id="IPR036890">
    <property type="entry name" value="HATPase_C_sf"/>
</dbReference>
<feature type="transmembrane region" description="Helical" evidence="1">
    <location>
        <begin position="150"/>
        <end position="170"/>
    </location>
</feature>
<dbReference type="PANTHER" id="PTHR40448:SF1">
    <property type="entry name" value="TWO-COMPONENT SENSOR HISTIDINE KINASE"/>
    <property type="match status" value="1"/>
</dbReference>
<keyword evidence="3" id="KW-0547">Nucleotide-binding</keyword>